<gene>
    <name evidence="1" type="ORF">ASZ90_018407</name>
</gene>
<evidence type="ECO:0000313" key="1">
    <source>
        <dbReference type="EMBL" id="KUG04187.1"/>
    </source>
</evidence>
<name>A0A0W8E6C9_9ZZZZ</name>
<dbReference type="AlphaFoldDB" id="A0A0W8E6C9"/>
<proteinExistence type="predicted"/>
<protein>
    <submittedName>
        <fullName evidence="1">Uncharacterized protein</fullName>
    </submittedName>
</protein>
<organism evidence="1">
    <name type="scientific">hydrocarbon metagenome</name>
    <dbReference type="NCBI Taxonomy" id="938273"/>
    <lineage>
        <taxon>unclassified sequences</taxon>
        <taxon>metagenomes</taxon>
        <taxon>ecological metagenomes</taxon>
    </lineage>
</organism>
<accession>A0A0W8E6C9</accession>
<reference evidence="1" key="1">
    <citation type="journal article" date="2015" name="Proc. Natl. Acad. Sci. U.S.A.">
        <title>Networks of energetic and metabolic interactions define dynamics in microbial communities.</title>
        <authorList>
            <person name="Embree M."/>
            <person name="Liu J.K."/>
            <person name="Al-Bassam M.M."/>
            <person name="Zengler K."/>
        </authorList>
    </citation>
    <scope>NUCLEOTIDE SEQUENCE</scope>
</reference>
<comment type="caution">
    <text evidence="1">The sequence shown here is derived from an EMBL/GenBank/DDBJ whole genome shotgun (WGS) entry which is preliminary data.</text>
</comment>
<dbReference type="EMBL" id="LNQE01001856">
    <property type="protein sequence ID" value="KUG04187.1"/>
    <property type="molecule type" value="Genomic_DNA"/>
</dbReference>
<sequence>MGQGILSLYDMGASCFENRSTGVGDLILEVAHPYIFFWFGGVGTEK</sequence>